<dbReference type="Gramene" id="AET6Gv20738600.7">
    <property type="protein sequence ID" value="AET6Gv20738600.7"/>
    <property type="gene ID" value="AET6Gv20738600"/>
</dbReference>
<organism evidence="1 2">
    <name type="scientific">Aegilops tauschii subsp. strangulata</name>
    <name type="common">Goatgrass</name>
    <dbReference type="NCBI Taxonomy" id="200361"/>
    <lineage>
        <taxon>Eukaryota</taxon>
        <taxon>Viridiplantae</taxon>
        <taxon>Streptophyta</taxon>
        <taxon>Embryophyta</taxon>
        <taxon>Tracheophyta</taxon>
        <taxon>Spermatophyta</taxon>
        <taxon>Magnoliopsida</taxon>
        <taxon>Liliopsida</taxon>
        <taxon>Poales</taxon>
        <taxon>Poaceae</taxon>
        <taxon>BOP clade</taxon>
        <taxon>Pooideae</taxon>
        <taxon>Triticodae</taxon>
        <taxon>Triticeae</taxon>
        <taxon>Triticinae</taxon>
        <taxon>Aegilops</taxon>
    </lineage>
</organism>
<dbReference type="AlphaFoldDB" id="A0A453PI74"/>
<reference evidence="1" key="4">
    <citation type="submission" date="2019-03" db="UniProtKB">
        <authorList>
            <consortium name="EnsemblPlants"/>
        </authorList>
    </citation>
    <scope>IDENTIFICATION</scope>
</reference>
<sequence length="54" mass="5755">MEAHRLLIMFLDWPLRRRPKQTSAGVCSIELAMGSGGGVQELCGLMALGAGVLI</sequence>
<dbReference type="EnsemblPlants" id="AET6Gv20738600.19">
    <property type="protein sequence ID" value="AET6Gv20738600.19"/>
    <property type="gene ID" value="AET6Gv20738600"/>
</dbReference>
<dbReference type="Gramene" id="AET6Gv20738600.21">
    <property type="protein sequence ID" value="AET6Gv20738600.21"/>
    <property type="gene ID" value="AET6Gv20738600"/>
</dbReference>
<evidence type="ECO:0000313" key="2">
    <source>
        <dbReference type="Proteomes" id="UP000015105"/>
    </source>
</evidence>
<reference evidence="1" key="5">
    <citation type="journal article" date="2021" name="G3 (Bethesda)">
        <title>Aegilops tauschii genome assembly Aet v5.0 features greater sequence contiguity and improved annotation.</title>
        <authorList>
            <person name="Wang L."/>
            <person name="Zhu T."/>
            <person name="Rodriguez J.C."/>
            <person name="Deal K.R."/>
            <person name="Dubcovsky J."/>
            <person name="McGuire P.E."/>
            <person name="Lux T."/>
            <person name="Spannagl M."/>
            <person name="Mayer K.F.X."/>
            <person name="Baldrich P."/>
            <person name="Meyers B.C."/>
            <person name="Huo N."/>
            <person name="Gu Y.Q."/>
            <person name="Zhou H."/>
            <person name="Devos K.M."/>
            <person name="Bennetzen J.L."/>
            <person name="Unver T."/>
            <person name="Budak H."/>
            <person name="Gulick P.J."/>
            <person name="Galiba G."/>
            <person name="Kalapos B."/>
            <person name="Nelson D.R."/>
            <person name="Li P."/>
            <person name="You F.M."/>
            <person name="Luo M.C."/>
            <person name="Dvorak J."/>
        </authorList>
    </citation>
    <scope>NUCLEOTIDE SEQUENCE [LARGE SCALE GENOMIC DNA]</scope>
    <source>
        <strain evidence="1">cv. AL8/78</strain>
    </source>
</reference>
<reference evidence="1" key="3">
    <citation type="journal article" date="2017" name="Nature">
        <title>Genome sequence of the progenitor of the wheat D genome Aegilops tauschii.</title>
        <authorList>
            <person name="Luo M.C."/>
            <person name="Gu Y.Q."/>
            <person name="Puiu D."/>
            <person name="Wang H."/>
            <person name="Twardziok S.O."/>
            <person name="Deal K.R."/>
            <person name="Huo N."/>
            <person name="Zhu T."/>
            <person name="Wang L."/>
            <person name="Wang Y."/>
            <person name="McGuire P.E."/>
            <person name="Liu S."/>
            <person name="Long H."/>
            <person name="Ramasamy R.K."/>
            <person name="Rodriguez J.C."/>
            <person name="Van S.L."/>
            <person name="Yuan L."/>
            <person name="Wang Z."/>
            <person name="Xia Z."/>
            <person name="Xiao L."/>
            <person name="Anderson O.D."/>
            <person name="Ouyang S."/>
            <person name="Liang Y."/>
            <person name="Zimin A.V."/>
            <person name="Pertea G."/>
            <person name="Qi P."/>
            <person name="Bennetzen J.L."/>
            <person name="Dai X."/>
            <person name="Dawson M.W."/>
            <person name="Muller H.G."/>
            <person name="Kugler K."/>
            <person name="Rivarola-Duarte L."/>
            <person name="Spannagl M."/>
            <person name="Mayer K.F.X."/>
            <person name="Lu F.H."/>
            <person name="Bevan M.W."/>
            <person name="Leroy P."/>
            <person name="Li P."/>
            <person name="You F.M."/>
            <person name="Sun Q."/>
            <person name="Liu Z."/>
            <person name="Lyons E."/>
            <person name="Wicker T."/>
            <person name="Salzberg S.L."/>
            <person name="Devos K.M."/>
            <person name="Dvorak J."/>
        </authorList>
    </citation>
    <scope>NUCLEOTIDE SEQUENCE [LARGE SCALE GENOMIC DNA]</scope>
    <source>
        <strain evidence="1">cv. AL8/78</strain>
    </source>
</reference>
<dbReference type="Gramene" id="AET6Gv20738600.19">
    <property type="protein sequence ID" value="AET6Gv20738600.19"/>
    <property type="gene ID" value="AET6Gv20738600"/>
</dbReference>
<reference evidence="2" key="2">
    <citation type="journal article" date="2017" name="Nat. Plants">
        <title>The Aegilops tauschii genome reveals multiple impacts of transposons.</title>
        <authorList>
            <person name="Zhao G."/>
            <person name="Zou C."/>
            <person name="Li K."/>
            <person name="Wang K."/>
            <person name="Li T."/>
            <person name="Gao L."/>
            <person name="Zhang X."/>
            <person name="Wang H."/>
            <person name="Yang Z."/>
            <person name="Liu X."/>
            <person name="Jiang W."/>
            <person name="Mao L."/>
            <person name="Kong X."/>
            <person name="Jiao Y."/>
            <person name="Jia J."/>
        </authorList>
    </citation>
    <scope>NUCLEOTIDE SEQUENCE [LARGE SCALE GENOMIC DNA]</scope>
    <source>
        <strain evidence="2">cv. AL8/78</strain>
    </source>
</reference>
<reference evidence="2" key="1">
    <citation type="journal article" date="2014" name="Science">
        <title>Ancient hybridizations among the ancestral genomes of bread wheat.</title>
        <authorList>
            <consortium name="International Wheat Genome Sequencing Consortium,"/>
            <person name="Marcussen T."/>
            <person name="Sandve S.R."/>
            <person name="Heier L."/>
            <person name="Spannagl M."/>
            <person name="Pfeifer M."/>
            <person name="Jakobsen K.S."/>
            <person name="Wulff B.B."/>
            <person name="Steuernagel B."/>
            <person name="Mayer K.F."/>
            <person name="Olsen O.A."/>
        </authorList>
    </citation>
    <scope>NUCLEOTIDE SEQUENCE [LARGE SCALE GENOMIC DNA]</scope>
    <source>
        <strain evidence="2">cv. AL8/78</strain>
    </source>
</reference>
<protein>
    <submittedName>
        <fullName evidence="1">Uncharacterized protein</fullName>
    </submittedName>
</protein>
<dbReference type="EnsemblPlants" id="AET6Gv20738600.7">
    <property type="protein sequence ID" value="AET6Gv20738600.7"/>
    <property type="gene ID" value="AET6Gv20738600"/>
</dbReference>
<dbReference type="Proteomes" id="UP000015105">
    <property type="component" value="Chromosome 6D"/>
</dbReference>
<keyword evidence="2" id="KW-1185">Reference proteome</keyword>
<dbReference type="EnsemblPlants" id="AET6Gv20738600.21">
    <property type="protein sequence ID" value="AET6Gv20738600.21"/>
    <property type="gene ID" value="AET6Gv20738600"/>
</dbReference>
<evidence type="ECO:0000313" key="1">
    <source>
        <dbReference type="EnsemblPlants" id="AET6Gv20738600.7"/>
    </source>
</evidence>
<accession>A0A453PI74</accession>
<proteinExistence type="predicted"/>
<name>A0A453PI74_AEGTS</name>